<evidence type="ECO:0000256" key="8">
    <source>
        <dbReference type="RuleBase" id="RU362010"/>
    </source>
</evidence>
<dbReference type="InterPro" id="IPR045863">
    <property type="entry name" value="CorA_TM1_TM2"/>
</dbReference>
<organism evidence="9 10">
    <name type="scientific">Neisseria mucosa (strain ATCC 25996 / DSM 4631 / NCTC 10774 / M26)</name>
    <dbReference type="NCBI Taxonomy" id="546266"/>
    <lineage>
        <taxon>Bacteria</taxon>
        <taxon>Pseudomonadati</taxon>
        <taxon>Pseudomonadota</taxon>
        <taxon>Betaproteobacteria</taxon>
        <taxon>Neisseriales</taxon>
        <taxon>Neisseriaceae</taxon>
        <taxon>Neisseria</taxon>
    </lineage>
</organism>
<dbReference type="SUPFAM" id="SSF144083">
    <property type="entry name" value="Magnesium transport protein CorA, transmembrane region"/>
    <property type="match status" value="1"/>
</dbReference>
<keyword evidence="6 8" id="KW-1133">Transmembrane helix</keyword>
<dbReference type="NCBIfam" id="TIGR00383">
    <property type="entry name" value="corA"/>
    <property type="match status" value="1"/>
</dbReference>
<proteinExistence type="inferred from homology"/>
<evidence type="ECO:0000256" key="6">
    <source>
        <dbReference type="ARBA" id="ARBA00022989"/>
    </source>
</evidence>
<dbReference type="GO" id="GO:0050897">
    <property type="term" value="F:cobalt ion binding"/>
    <property type="evidence" value="ECO:0007669"/>
    <property type="project" value="TreeGrafter"/>
</dbReference>
<evidence type="ECO:0000256" key="4">
    <source>
        <dbReference type="ARBA" id="ARBA00022475"/>
    </source>
</evidence>
<dbReference type="CDD" id="cd12828">
    <property type="entry name" value="TmCorA-like_1"/>
    <property type="match status" value="1"/>
</dbReference>
<keyword evidence="3 8" id="KW-0813">Transport</keyword>
<dbReference type="Gene3D" id="3.30.460.20">
    <property type="entry name" value="CorA soluble domain-like"/>
    <property type="match status" value="1"/>
</dbReference>
<evidence type="ECO:0000256" key="2">
    <source>
        <dbReference type="ARBA" id="ARBA00009765"/>
    </source>
</evidence>
<evidence type="ECO:0000256" key="3">
    <source>
        <dbReference type="ARBA" id="ARBA00022448"/>
    </source>
</evidence>
<keyword evidence="4 8" id="KW-1003">Cell membrane</keyword>
<dbReference type="GO" id="GO:0000287">
    <property type="term" value="F:magnesium ion binding"/>
    <property type="evidence" value="ECO:0007669"/>
    <property type="project" value="TreeGrafter"/>
</dbReference>
<dbReference type="GO" id="GO:0005886">
    <property type="term" value="C:plasma membrane"/>
    <property type="evidence" value="ECO:0007669"/>
    <property type="project" value="UniProtKB-SubCell"/>
</dbReference>
<dbReference type="STRING" id="546266.NEIMUCOT_06142"/>
<dbReference type="eggNOG" id="COG0598">
    <property type="taxonomic scope" value="Bacteria"/>
</dbReference>
<feature type="transmembrane region" description="Helical" evidence="8">
    <location>
        <begin position="372"/>
        <end position="392"/>
    </location>
</feature>
<dbReference type="EMBL" id="ACDX02000020">
    <property type="protein sequence ID" value="EFC87427.1"/>
    <property type="molecule type" value="Genomic_DNA"/>
</dbReference>
<feature type="transmembrane region" description="Helical" evidence="8">
    <location>
        <begin position="340"/>
        <end position="360"/>
    </location>
</feature>
<dbReference type="FunFam" id="1.20.58.340:FF:000012">
    <property type="entry name" value="Magnesium transport protein CorA"/>
    <property type="match status" value="1"/>
</dbReference>
<protein>
    <recommendedName>
        <fullName evidence="8">Magnesium transport protein CorA</fullName>
    </recommendedName>
</protein>
<accession>D2ZZR5</accession>
<keyword evidence="8" id="KW-0460">Magnesium</keyword>
<dbReference type="InterPro" id="IPR004488">
    <property type="entry name" value="Mg/Co-transport_prot_CorA"/>
</dbReference>
<dbReference type="GO" id="GO:0015087">
    <property type="term" value="F:cobalt ion transmembrane transporter activity"/>
    <property type="evidence" value="ECO:0007669"/>
    <property type="project" value="UniProtKB-UniRule"/>
</dbReference>
<name>D2ZZR5_NEIM2</name>
<evidence type="ECO:0000313" key="9">
    <source>
        <dbReference type="EMBL" id="EFC87427.1"/>
    </source>
</evidence>
<sequence length="398" mass="46197">MNFQTTLVPALLCYNANHLKPRSSEKTFRFQTTFKHTFSIMMNTPPAPEKIPAEIPQDQTVPRSNTDNAPRSAIHQTLYSTDTFAQHDYLAGKKLPDIVRPQAGQTNWLHFVGINNAALLKHTLEPYGIHELVIEDILSRKQRPKIEDYGNYLFIAAQVYHYTAAGKLNSDQVYLIIGKDFVLSFQQKPLGLFSQLRRQMSENLRGILGKNTAFLAYCLLDRIVDDYFIVLEEYNNRVEAIDKSLFKNENSDILGKIHRLKRDAVRLRRTLLPLRDVFYQLAVRGDFAIFKGESTVYLRDVYDHNMQLLESLDASRDMVLSMMDIYLSFQSNRMNQQMRVLTVITIIFMPLTVITGIYGMNFDNMPELHWHYGYFMVLGLMLCIIVGLLIFFSRRKWL</sequence>
<reference evidence="9 10" key="1">
    <citation type="submission" date="2009-10" db="EMBL/GenBank/DDBJ databases">
        <authorList>
            <person name="Weinstock G."/>
            <person name="Sodergren E."/>
            <person name="Clifton S."/>
            <person name="Fulton L."/>
            <person name="Fulton B."/>
            <person name="Courtney L."/>
            <person name="Fronick C."/>
            <person name="Harrison M."/>
            <person name="Strong C."/>
            <person name="Farmer C."/>
            <person name="Delahaunty K."/>
            <person name="Markovic C."/>
            <person name="Hall O."/>
            <person name="Minx P."/>
            <person name="Tomlinson C."/>
            <person name="Mitreva M."/>
            <person name="Nelson J."/>
            <person name="Hou S."/>
            <person name="Wollam A."/>
            <person name="Pepin K.H."/>
            <person name="Johnson M."/>
            <person name="Bhonagiri V."/>
            <person name="Nash W.E."/>
            <person name="Warren W."/>
            <person name="Chinwalla A."/>
            <person name="Mardis E.R."/>
            <person name="Wilson R.K."/>
        </authorList>
    </citation>
    <scope>NUCLEOTIDE SEQUENCE [LARGE SCALE GENOMIC DNA]</scope>
    <source>
        <strain evidence="10">ATCC 25996 / DSM 4631 / NCTC 10774 / M26</strain>
    </source>
</reference>
<dbReference type="PANTHER" id="PTHR46494">
    <property type="entry name" value="CORA FAMILY METAL ION TRANSPORTER (EUROFUNG)"/>
    <property type="match status" value="1"/>
</dbReference>
<dbReference type="InterPro" id="IPR002523">
    <property type="entry name" value="MgTranspt_CorA/ZnTranspt_ZntB"/>
</dbReference>
<dbReference type="Gene3D" id="1.20.58.340">
    <property type="entry name" value="Magnesium transport protein CorA, transmembrane region"/>
    <property type="match status" value="2"/>
</dbReference>
<gene>
    <name evidence="8 9" type="primary">corA</name>
    <name evidence="9" type="ORF">NEIMUCOT_06142</name>
</gene>
<evidence type="ECO:0000256" key="7">
    <source>
        <dbReference type="ARBA" id="ARBA00023136"/>
    </source>
</evidence>
<dbReference type="PANTHER" id="PTHR46494:SF1">
    <property type="entry name" value="CORA FAMILY METAL ION TRANSPORTER (EUROFUNG)"/>
    <property type="match status" value="1"/>
</dbReference>
<keyword evidence="7 8" id="KW-0472">Membrane</keyword>
<comment type="subcellular location">
    <subcellularLocation>
        <location evidence="1">Cell membrane</location>
        <topology evidence="1">Multi-pass membrane protein</topology>
    </subcellularLocation>
    <subcellularLocation>
        <location evidence="8">Membrane</location>
        <topology evidence="8">Multi-pass membrane protein</topology>
    </subcellularLocation>
</comment>
<dbReference type="SUPFAM" id="SSF143865">
    <property type="entry name" value="CorA soluble domain-like"/>
    <property type="match status" value="1"/>
</dbReference>
<evidence type="ECO:0000256" key="1">
    <source>
        <dbReference type="ARBA" id="ARBA00004651"/>
    </source>
</evidence>
<dbReference type="Pfam" id="PF01544">
    <property type="entry name" value="CorA"/>
    <property type="match status" value="1"/>
</dbReference>
<evidence type="ECO:0000313" key="10">
    <source>
        <dbReference type="Proteomes" id="UP000003344"/>
    </source>
</evidence>
<keyword evidence="5 8" id="KW-0812">Transmembrane</keyword>
<dbReference type="GO" id="GO:0015095">
    <property type="term" value="F:magnesium ion transmembrane transporter activity"/>
    <property type="evidence" value="ECO:0007669"/>
    <property type="project" value="UniProtKB-UniRule"/>
</dbReference>
<dbReference type="InterPro" id="IPR045861">
    <property type="entry name" value="CorA_cytoplasmic_dom"/>
</dbReference>
<comment type="function">
    <text evidence="8">Mediates influx of magnesium ions.</text>
</comment>
<dbReference type="Proteomes" id="UP000003344">
    <property type="component" value="Unassembled WGS sequence"/>
</dbReference>
<comment type="caution">
    <text evidence="9">The sequence shown here is derived from an EMBL/GenBank/DDBJ whole genome shotgun (WGS) entry which is preliminary data.</text>
</comment>
<evidence type="ECO:0000256" key="5">
    <source>
        <dbReference type="ARBA" id="ARBA00022692"/>
    </source>
</evidence>
<comment type="similarity">
    <text evidence="2 8">Belongs to the CorA metal ion transporter (MIT) (TC 1.A.35) family.</text>
</comment>
<dbReference type="AlphaFoldDB" id="D2ZZR5"/>
<keyword evidence="8" id="KW-0406">Ion transport</keyword>